<feature type="compositionally biased region" description="Low complexity" evidence="1">
    <location>
        <begin position="50"/>
        <end position="72"/>
    </location>
</feature>
<feature type="region of interest" description="Disordered" evidence="1">
    <location>
        <begin position="1"/>
        <end position="72"/>
    </location>
</feature>
<dbReference type="EMBL" id="BLZA01000030">
    <property type="protein sequence ID" value="GHJ88249.1"/>
    <property type="molecule type" value="Genomic_DNA"/>
</dbReference>
<sequence>MEQPQQNPTNTPGHPDMKQGFDQPAYYPNQGAPGYTDGMPPQPQLHNSEQYPPQQNMQGYPQQQGMGQGQPQYVIQEERECNIELPGIHCC</sequence>
<comment type="caution">
    <text evidence="2">The sequence shown here is derived from an EMBL/GenBank/DDBJ whole genome shotgun (WGS) entry which is preliminary data.</text>
</comment>
<proteinExistence type="predicted"/>
<feature type="compositionally biased region" description="Polar residues" evidence="1">
    <location>
        <begin position="1"/>
        <end position="12"/>
    </location>
</feature>
<evidence type="ECO:0000313" key="2">
    <source>
        <dbReference type="EMBL" id="GHJ88249.1"/>
    </source>
</evidence>
<gene>
    <name evidence="2" type="ORF">NliqN6_4651</name>
</gene>
<accession>A0A8H3TY07</accession>
<evidence type="ECO:0000313" key="3">
    <source>
        <dbReference type="Proteomes" id="UP000620104"/>
    </source>
</evidence>
<dbReference type="AlphaFoldDB" id="A0A8H3TY07"/>
<protein>
    <submittedName>
        <fullName evidence="2">Uncharacterized protein</fullName>
    </submittedName>
</protein>
<dbReference type="Proteomes" id="UP000620104">
    <property type="component" value="Unassembled WGS sequence"/>
</dbReference>
<reference evidence="2" key="1">
    <citation type="submission" date="2020-07" db="EMBL/GenBank/DDBJ databases">
        <title>Draft Genome Sequence of a Deep-Sea Yeast, Naganishia (Cryptococcus) liquefaciens strain N6.</title>
        <authorList>
            <person name="Han Y.W."/>
            <person name="Kajitani R."/>
            <person name="Morimoto H."/>
            <person name="Parhat M."/>
            <person name="Tsubouchi H."/>
            <person name="Bakenova O."/>
            <person name="Ogata M."/>
            <person name="Argunhan B."/>
            <person name="Aoki R."/>
            <person name="Kajiwara S."/>
            <person name="Itoh T."/>
            <person name="Iwasaki H."/>
        </authorList>
    </citation>
    <scope>NUCLEOTIDE SEQUENCE</scope>
    <source>
        <strain evidence="2">N6</strain>
    </source>
</reference>
<organism evidence="2 3">
    <name type="scientific">Naganishia liquefaciens</name>
    <dbReference type="NCBI Taxonomy" id="104408"/>
    <lineage>
        <taxon>Eukaryota</taxon>
        <taxon>Fungi</taxon>
        <taxon>Dikarya</taxon>
        <taxon>Basidiomycota</taxon>
        <taxon>Agaricomycotina</taxon>
        <taxon>Tremellomycetes</taxon>
        <taxon>Filobasidiales</taxon>
        <taxon>Filobasidiaceae</taxon>
        <taxon>Naganishia</taxon>
    </lineage>
</organism>
<name>A0A8H3TY07_9TREE</name>
<keyword evidence="3" id="KW-1185">Reference proteome</keyword>
<evidence type="ECO:0000256" key="1">
    <source>
        <dbReference type="SAM" id="MobiDB-lite"/>
    </source>
</evidence>